<name>A0AA37LZJ5_9PEZI</name>
<evidence type="ECO:0000313" key="1">
    <source>
        <dbReference type="EMBL" id="GJC89503.1"/>
    </source>
</evidence>
<dbReference type="AlphaFoldDB" id="A0AA37LZJ5"/>
<gene>
    <name evidence="1" type="ORF">ColLi_12341</name>
</gene>
<reference evidence="1 2" key="1">
    <citation type="submission" date="2021-07" db="EMBL/GenBank/DDBJ databases">
        <title>Genome data of Colletotrichum spaethianum.</title>
        <authorList>
            <person name="Utami Y.D."/>
            <person name="Hiruma K."/>
        </authorList>
    </citation>
    <scope>NUCLEOTIDE SEQUENCE [LARGE SCALE GENOMIC DNA]</scope>
    <source>
        <strain evidence="1 2">MAFF 242679</strain>
    </source>
</reference>
<comment type="caution">
    <text evidence="1">The sequence shown here is derived from an EMBL/GenBank/DDBJ whole genome shotgun (WGS) entry which is preliminary data.</text>
</comment>
<sequence>MSTLTQKRQTWREKLDNINRSFNTERENVLQCQSNEKVHLFDDLDLEMENLKETEILESVRNLITKGDAE</sequence>
<dbReference type="Proteomes" id="UP001055172">
    <property type="component" value="Unassembled WGS sequence"/>
</dbReference>
<accession>A0AA37LZJ5</accession>
<protein>
    <submittedName>
        <fullName evidence="1">Uncharacterized protein</fullName>
    </submittedName>
</protein>
<evidence type="ECO:0000313" key="2">
    <source>
        <dbReference type="Proteomes" id="UP001055172"/>
    </source>
</evidence>
<keyword evidence="2" id="KW-1185">Reference proteome</keyword>
<dbReference type="EMBL" id="BPPX01000042">
    <property type="protein sequence ID" value="GJC89503.1"/>
    <property type="molecule type" value="Genomic_DNA"/>
</dbReference>
<organism evidence="1 2">
    <name type="scientific">Colletotrichum liriopes</name>
    <dbReference type="NCBI Taxonomy" id="708192"/>
    <lineage>
        <taxon>Eukaryota</taxon>
        <taxon>Fungi</taxon>
        <taxon>Dikarya</taxon>
        <taxon>Ascomycota</taxon>
        <taxon>Pezizomycotina</taxon>
        <taxon>Sordariomycetes</taxon>
        <taxon>Hypocreomycetidae</taxon>
        <taxon>Glomerellales</taxon>
        <taxon>Glomerellaceae</taxon>
        <taxon>Colletotrichum</taxon>
        <taxon>Colletotrichum spaethianum species complex</taxon>
    </lineage>
</organism>
<proteinExistence type="predicted"/>